<reference evidence="2" key="1">
    <citation type="submission" date="2023-10" db="EMBL/GenBank/DDBJ databases">
        <title>Genome assemblies of two species of porcelain crab, Petrolisthes cinctipes and Petrolisthes manimaculis (Anomura: Porcellanidae).</title>
        <authorList>
            <person name="Angst P."/>
        </authorList>
    </citation>
    <scope>NUCLEOTIDE SEQUENCE</scope>
    <source>
        <strain evidence="2">PB745_01</strain>
        <tissue evidence="2">Gill</tissue>
    </source>
</reference>
<feature type="compositionally biased region" description="Polar residues" evidence="1">
    <location>
        <begin position="1"/>
        <end position="10"/>
    </location>
</feature>
<proteinExistence type="predicted"/>
<sequence length="193" mass="20495">MASGNSSGLGSSIFRGALHGNSNNSGSSGGGSGSNSGGGGGGGGSSSSGSGSSGGNTQHHHSIHHHHHHHHHHHTTTHLQQGTVSGNHPHLHHNQQPPPPQPQPQPQPSTQPSVGPVWFTPTDVGCGQGSATSPDHMSTLMAKLWFDQNVESSLSALKREEHEKRLRDLRKELDYITDTDWKYSPVEKYIGKY</sequence>
<evidence type="ECO:0000256" key="1">
    <source>
        <dbReference type="SAM" id="MobiDB-lite"/>
    </source>
</evidence>
<feature type="region of interest" description="Disordered" evidence="1">
    <location>
        <begin position="1"/>
        <end position="121"/>
    </location>
</feature>
<feature type="compositionally biased region" description="Pro residues" evidence="1">
    <location>
        <begin position="96"/>
        <end position="109"/>
    </location>
</feature>
<feature type="compositionally biased region" description="Basic residues" evidence="1">
    <location>
        <begin position="58"/>
        <end position="76"/>
    </location>
</feature>
<accession>A0AAE1ETQ3</accession>
<feature type="compositionally biased region" description="Gly residues" evidence="1">
    <location>
        <begin position="27"/>
        <end position="54"/>
    </location>
</feature>
<comment type="caution">
    <text evidence="2">The sequence shown here is derived from an EMBL/GenBank/DDBJ whole genome shotgun (WGS) entry which is preliminary data.</text>
</comment>
<dbReference type="AlphaFoldDB" id="A0AAE1ETQ3"/>
<keyword evidence="3" id="KW-1185">Reference proteome</keyword>
<dbReference type="EMBL" id="JAWQEG010004491">
    <property type="protein sequence ID" value="KAK3861404.1"/>
    <property type="molecule type" value="Genomic_DNA"/>
</dbReference>
<evidence type="ECO:0000313" key="2">
    <source>
        <dbReference type="EMBL" id="KAK3861404.1"/>
    </source>
</evidence>
<dbReference type="Proteomes" id="UP001286313">
    <property type="component" value="Unassembled WGS sequence"/>
</dbReference>
<gene>
    <name evidence="2" type="ORF">Pcinc_032628</name>
</gene>
<organism evidence="2 3">
    <name type="scientific">Petrolisthes cinctipes</name>
    <name type="common">Flat porcelain crab</name>
    <dbReference type="NCBI Taxonomy" id="88211"/>
    <lineage>
        <taxon>Eukaryota</taxon>
        <taxon>Metazoa</taxon>
        <taxon>Ecdysozoa</taxon>
        <taxon>Arthropoda</taxon>
        <taxon>Crustacea</taxon>
        <taxon>Multicrustacea</taxon>
        <taxon>Malacostraca</taxon>
        <taxon>Eumalacostraca</taxon>
        <taxon>Eucarida</taxon>
        <taxon>Decapoda</taxon>
        <taxon>Pleocyemata</taxon>
        <taxon>Anomura</taxon>
        <taxon>Galatheoidea</taxon>
        <taxon>Porcellanidae</taxon>
        <taxon>Petrolisthes</taxon>
    </lineage>
</organism>
<evidence type="ECO:0000313" key="3">
    <source>
        <dbReference type="Proteomes" id="UP001286313"/>
    </source>
</evidence>
<protein>
    <submittedName>
        <fullName evidence="2">Uncharacterized protein</fullName>
    </submittedName>
</protein>
<name>A0AAE1ETQ3_PETCI</name>